<sequence length="89" mass="9684">MDGTPLATIQDPKLVNARGIHVTATDQILVCGCWSYNVVQVDSKSMTLTVLGSEYDTLGYLDSICYDSNTATIILGQMDNDKIRVLEVA</sequence>
<gene>
    <name evidence="1" type="ORF">DPMN_032091</name>
</gene>
<evidence type="ECO:0000313" key="1">
    <source>
        <dbReference type="EMBL" id="KAH3868936.1"/>
    </source>
</evidence>
<reference evidence="1" key="2">
    <citation type="submission" date="2020-11" db="EMBL/GenBank/DDBJ databases">
        <authorList>
            <person name="McCartney M.A."/>
            <person name="Auch B."/>
            <person name="Kono T."/>
            <person name="Mallez S."/>
            <person name="Becker A."/>
            <person name="Gohl D.M."/>
            <person name="Silverstein K.A.T."/>
            <person name="Koren S."/>
            <person name="Bechman K.B."/>
            <person name="Herman A."/>
            <person name="Abrahante J.E."/>
            <person name="Garbe J."/>
        </authorList>
    </citation>
    <scope>NUCLEOTIDE SEQUENCE</scope>
    <source>
        <strain evidence="1">Duluth1</strain>
        <tissue evidence="1">Whole animal</tissue>
    </source>
</reference>
<dbReference type="AlphaFoldDB" id="A0A9D4RHN1"/>
<reference evidence="1" key="1">
    <citation type="journal article" date="2019" name="bioRxiv">
        <title>The Genome of the Zebra Mussel, Dreissena polymorpha: A Resource for Invasive Species Research.</title>
        <authorList>
            <person name="McCartney M.A."/>
            <person name="Auch B."/>
            <person name="Kono T."/>
            <person name="Mallez S."/>
            <person name="Zhang Y."/>
            <person name="Obille A."/>
            <person name="Becker A."/>
            <person name="Abrahante J.E."/>
            <person name="Garbe J."/>
            <person name="Badalamenti J.P."/>
            <person name="Herman A."/>
            <person name="Mangelson H."/>
            <person name="Liachko I."/>
            <person name="Sullivan S."/>
            <person name="Sone E.D."/>
            <person name="Koren S."/>
            <person name="Silverstein K.A.T."/>
            <person name="Beckman K.B."/>
            <person name="Gohl D.M."/>
        </authorList>
    </citation>
    <scope>NUCLEOTIDE SEQUENCE</scope>
    <source>
        <strain evidence="1">Duluth1</strain>
        <tissue evidence="1">Whole animal</tissue>
    </source>
</reference>
<keyword evidence="2" id="KW-1185">Reference proteome</keyword>
<protein>
    <submittedName>
        <fullName evidence="1">Uncharacterized protein</fullName>
    </submittedName>
</protein>
<dbReference type="SUPFAM" id="SSF101898">
    <property type="entry name" value="NHL repeat"/>
    <property type="match status" value="1"/>
</dbReference>
<organism evidence="1 2">
    <name type="scientific">Dreissena polymorpha</name>
    <name type="common">Zebra mussel</name>
    <name type="synonym">Mytilus polymorpha</name>
    <dbReference type="NCBI Taxonomy" id="45954"/>
    <lineage>
        <taxon>Eukaryota</taxon>
        <taxon>Metazoa</taxon>
        <taxon>Spiralia</taxon>
        <taxon>Lophotrochozoa</taxon>
        <taxon>Mollusca</taxon>
        <taxon>Bivalvia</taxon>
        <taxon>Autobranchia</taxon>
        <taxon>Heteroconchia</taxon>
        <taxon>Euheterodonta</taxon>
        <taxon>Imparidentia</taxon>
        <taxon>Neoheterodontei</taxon>
        <taxon>Myida</taxon>
        <taxon>Dreissenoidea</taxon>
        <taxon>Dreissenidae</taxon>
        <taxon>Dreissena</taxon>
    </lineage>
</organism>
<evidence type="ECO:0000313" key="2">
    <source>
        <dbReference type="Proteomes" id="UP000828390"/>
    </source>
</evidence>
<dbReference type="Proteomes" id="UP000828390">
    <property type="component" value="Unassembled WGS sequence"/>
</dbReference>
<name>A0A9D4RHN1_DREPO</name>
<comment type="caution">
    <text evidence="1">The sequence shown here is derived from an EMBL/GenBank/DDBJ whole genome shotgun (WGS) entry which is preliminary data.</text>
</comment>
<proteinExistence type="predicted"/>
<dbReference type="EMBL" id="JAIWYP010000002">
    <property type="protein sequence ID" value="KAH3868936.1"/>
    <property type="molecule type" value="Genomic_DNA"/>
</dbReference>
<accession>A0A9D4RHN1</accession>